<evidence type="ECO:0000313" key="1">
    <source>
        <dbReference type="EMBL" id="CBA73339.1"/>
    </source>
</evidence>
<dbReference type="EMBL" id="FN545195">
    <property type="protein sequence ID" value="CBA73339.1"/>
    <property type="molecule type" value="Genomic_DNA"/>
</dbReference>
<sequence>MPGECIHLGQHAFINKLISRFNQFNNPELSPKQIWLYWYNLMLSFLLDDWLNRLKMKTKEQLVIWLIIR</sequence>
<organism evidence="1">
    <name type="scientific">Arsenophonus nasoniae</name>
    <name type="common">son-killer infecting Nasonia vitripennis</name>
    <dbReference type="NCBI Taxonomy" id="638"/>
    <lineage>
        <taxon>Bacteria</taxon>
        <taxon>Pseudomonadati</taxon>
        <taxon>Pseudomonadota</taxon>
        <taxon>Gammaproteobacteria</taxon>
        <taxon>Enterobacterales</taxon>
        <taxon>Morganellaceae</taxon>
        <taxon>Arsenophonus</taxon>
    </lineage>
</organism>
<name>D2TZT9_9GAMM</name>
<dbReference type="AlphaFoldDB" id="D2TZT9"/>
<protein>
    <submittedName>
        <fullName evidence="1">Uncharacterized protein</fullName>
    </submittedName>
</protein>
<reference evidence="1" key="1">
    <citation type="journal article" date="2010" name="Insect Mol. Biol.">
        <title>The draft genome sequence of Arsenophonus nasoniae, son-killer bacterium of Nasonia vitripennis, reveals genes associated with virulence and symbiosis.</title>
        <authorList>
            <person name="Wilkes T."/>
            <person name="Darby A.C."/>
            <person name="Choi J."/>
            <person name="Colborne J.K."/>
            <person name="Werren J.H."/>
            <person name="Hurst G.D.D."/>
        </authorList>
    </citation>
    <scope>NUCLEOTIDE SEQUENCE</scope>
</reference>
<proteinExistence type="predicted"/>
<gene>
    <name evidence="1" type="ORF">ARN_17210</name>
</gene>
<accession>D2TZT9</accession>